<dbReference type="Gene3D" id="1.25.40.10">
    <property type="entry name" value="Tetratricopeptide repeat domain"/>
    <property type="match status" value="1"/>
</dbReference>
<dbReference type="EMBL" id="JAWDIO010000002">
    <property type="protein sequence ID" value="MDU0354983.1"/>
    <property type="molecule type" value="Genomic_DNA"/>
</dbReference>
<evidence type="ECO:0000313" key="1">
    <source>
        <dbReference type="EMBL" id="MDU0354983.1"/>
    </source>
</evidence>
<organism evidence="1 2">
    <name type="scientific">Paraglaciecola aquimarina</name>
    <dbReference type="NCBI Taxonomy" id="1235557"/>
    <lineage>
        <taxon>Bacteria</taxon>
        <taxon>Pseudomonadati</taxon>
        <taxon>Pseudomonadota</taxon>
        <taxon>Gammaproteobacteria</taxon>
        <taxon>Alteromonadales</taxon>
        <taxon>Alteromonadaceae</taxon>
        <taxon>Paraglaciecola</taxon>
    </lineage>
</organism>
<dbReference type="Proteomes" id="UP001247805">
    <property type="component" value="Unassembled WGS sequence"/>
</dbReference>
<evidence type="ECO:0000313" key="2">
    <source>
        <dbReference type="Proteomes" id="UP001247805"/>
    </source>
</evidence>
<dbReference type="InterPro" id="IPR011990">
    <property type="entry name" value="TPR-like_helical_dom_sf"/>
</dbReference>
<dbReference type="SUPFAM" id="SSF81901">
    <property type="entry name" value="HCP-like"/>
    <property type="match status" value="1"/>
</dbReference>
<accession>A0ABU3SY92</accession>
<dbReference type="InterPro" id="IPR006597">
    <property type="entry name" value="Sel1-like"/>
</dbReference>
<reference evidence="1 2" key="1">
    <citation type="submission" date="2023-10" db="EMBL/GenBank/DDBJ databases">
        <title>Glaciecola aquimarina strain GGW-M5 nov., isolated from a coastal seawater.</title>
        <authorList>
            <person name="Bayburt H."/>
            <person name="Kim J.M."/>
            <person name="Choi B.J."/>
            <person name="Jeon C.O."/>
        </authorList>
    </citation>
    <scope>NUCLEOTIDE SEQUENCE [LARGE SCALE GENOMIC DNA]</scope>
    <source>
        <strain evidence="1 2">KCTC 32108</strain>
    </source>
</reference>
<keyword evidence="2" id="KW-1185">Reference proteome</keyword>
<evidence type="ECO:0008006" key="3">
    <source>
        <dbReference type="Google" id="ProtNLM"/>
    </source>
</evidence>
<proteinExistence type="predicted"/>
<gene>
    <name evidence="1" type="ORF">RS130_14690</name>
</gene>
<sequence>MSTFPAPNFKGTRVNFLNRSYMGSATYSKFQMKEEYERLYDKLRRMVKRLKVSNKREDKYQYAMMLLTFTWLNQEDGEAIALLKEVAKAGHPLAQFEYGSKLYREQTDIEQGIYWISEASKYGLPKAEYRLASILQSSPWVINDEKKALFWYQSALEKDYPAAKLRAAELKMLASDTSLHDFDAANELLAQLKESQRENPEYYFLLAIAEKNKPSRNFSNVINYVEQAIDLGERFNWDVSYWQALIEKWTKGSVTIVED</sequence>
<name>A0ABU3SY92_9ALTE</name>
<dbReference type="SMART" id="SM00671">
    <property type="entry name" value="SEL1"/>
    <property type="match status" value="2"/>
</dbReference>
<protein>
    <recommendedName>
        <fullName evidence="3">Sel1 repeat family protein</fullName>
    </recommendedName>
</protein>
<dbReference type="RefSeq" id="WP_316026544.1">
    <property type="nucleotide sequence ID" value="NZ_JAWDIO010000002.1"/>
</dbReference>
<comment type="caution">
    <text evidence="1">The sequence shown here is derived from an EMBL/GenBank/DDBJ whole genome shotgun (WGS) entry which is preliminary data.</text>
</comment>